<name>A0A089Z9P4_STRGA</name>
<evidence type="ECO:0000313" key="3">
    <source>
        <dbReference type="Proteomes" id="UP000029482"/>
    </source>
</evidence>
<dbReference type="KEGG" id="sgu:SGLAU_32720"/>
<keyword evidence="2" id="KW-0614">Plasmid</keyword>
<dbReference type="HOGENOM" id="CLU_2411905_0_0_11"/>
<dbReference type="AlphaFoldDB" id="A0A089Z9P4"/>
<keyword evidence="3" id="KW-1185">Reference proteome</keyword>
<feature type="compositionally biased region" description="Basic and acidic residues" evidence="1">
    <location>
        <begin position="75"/>
        <end position="85"/>
    </location>
</feature>
<dbReference type="EMBL" id="CP009439">
    <property type="protein sequence ID" value="AIS02476.1"/>
    <property type="molecule type" value="Genomic_DNA"/>
</dbReference>
<reference evidence="3" key="1">
    <citation type="journal article" date="2015" name="J. Biotechnol.">
        <title>Complete genome sequence of the actinobacterium Streptomyces glaucescens GLA.O (DSM 40922) consisting of a linear chromosome and one linear plasmid.</title>
        <authorList>
            <person name="Ortseifen V."/>
            <person name="Winkler A."/>
            <person name="Albersmeier A."/>
            <person name="Wendler S."/>
            <person name="Puhler A."/>
            <person name="Kalinowski J."/>
            <person name="Ruckert C."/>
        </authorList>
    </citation>
    <scope>NUCLEOTIDE SEQUENCE [LARGE SCALE GENOMIC DNA]</scope>
    <source>
        <strain evidence="3">DSM 40922 / GLA O</strain>
        <plasmid evidence="3">pSglau1</plasmid>
    </source>
</reference>
<geneLocation type="plasmid" evidence="2 3">
    <name>pSglau1</name>
</geneLocation>
<evidence type="ECO:0000256" key="1">
    <source>
        <dbReference type="SAM" id="MobiDB-lite"/>
    </source>
</evidence>
<evidence type="ECO:0000313" key="2">
    <source>
        <dbReference type="EMBL" id="AIS02476.1"/>
    </source>
</evidence>
<dbReference type="Proteomes" id="UP000029482">
    <property type="component" value="Plasmid pSglau1"/>
</dbReference>
<sequence length="92" mass="9734">MFAIRSRLCGSPGMVSDMDSEPCTDLARHHGNCTLGTGQSLETGEYLVPGAVSLSSASAGQLAGPAPCPYRRAHPATEHRSELRTRMTSIDC</sequence>
<accession>A0A089Z9P4</accession>
<protein>
    <submittedName>
        <fullName evidence="2">Uncharacterized protein</fullName>
    </submittedName>
</protein>
<gene>
    <name evidence="2" type="ORF">SGLAU_32720</name>
</gene>
<proteinExistence type="predicted"/>
<organism evidence="2 3">
    <name type="scientific">Streptomyces glaucescens</name>
    <dbReference type="NCBI Taxonomy" id="1907"/>
    <lineage>
        <taxon>Bacteria</taxon>
        <taxon>Bacillati</taxon>
        <taxon>Actinomycetota</taxon>
        <taxon>Actinomycetes</taxon>
        <taxon>Kitasatosporales</taxon>
        <taxon>Streptomycetaceae</taxon>
        <taxon>Streptomyces</taxon>
    </lineage>
</organism>
<feature type="region of interest" description="Disordered" evidence="1">
    <location>
        <begin position="64"/>
        <end position="92"/>
    </location>
</feature>